<feature type="compositionally biased region" description="Gly residues" evidence="15">
    <location>
        <begin position="330"/>
        <end position="340"/>
    </location>
</feature>
<comment type="similarity">
    <text evidence="3">Belongs to the P4HA family.</text>
</comment>
<feature type="signal peptide" evidence="16">
    <location>
        <begin position="1"/>
        <end position="27"/>
    </location>
</feature>
<dbReference type="InterPro" id="IPR003582">
    <property type="entry name" value="ShKT_dom"/>
</dbReference>
<keyword evidence="10" id="KW-0560">Oxidoreductase</keyword>
<keyword evidence="20" id="KW-1185">Reference proteome</keyword>
<dbReference type="Pfam" id="PF01549">
    <property type="entry name" value="ShK"/>
    <property type="match status" value="1"/>
</dbReference>
<dbReference type="OrthoDB" id="420380at2759"/>
<keyword evidence="8" id="KW-0735">Signal-anchor</keyword>
<keyword evidence="6" id="KW-0479">Metal-binding</keyword>
<dbReference type="FunFam" id="2.60.120.620:FF:000002">
    <property type="entry name" value="Prolyl 4-hydroxylase 4"/>
    <property type="match status" value="1"/>
</dbReference>
<evidence type="ECO:0000256" key="15">
    <source>
        <dbReference type="SAM" id="MobiDB-lite"/>
    </source>
</evidence>
<evidence type="ECO:0000256" key="11">
    <source>
        <dbReference type="ARBA" id="ARBA00023004"/>
    </source>
</evidence>
<dbReference type="Pfam" id="PF00685">
    <property type="entry name" value="Sulfotransfer_1"/>
    <property type="match status" value="1"/>
</dbReference>
<evidence type="ECO:0000256" key="7">
    <source>
        <dbReference type="ARBA" id="ARBA00022964"/>
    </source>
</evidence>
<evidence type="ECO:0000256" key="16">
    <source>
        <dbReference type="SAM" id="SignalP"/>
    </source>
</evidence>
<evidence type="ECO:0000256" key="6">
    <source>
        <dbReference type="ARBA" id="ARBA00022723"/>
    </source>
</evidence>
<dbReference type="GO" id="GO:0031418">
    <property type="term" value="F:L-ascorbic acid binding"/>
    <property type="evidence" value="ECO:0007669"/>
    <property type="project" value="InterPro"/>
</dbReference>
<keyword evidence="7" id="KW-0223">Dioxygenase</keyword>
<evidence type="ECO:0000256" key="12">
    <source>
        <dbReference type="ARBA" id="ARBA00023136"/>
    </source>
</evidence>
<dbReference type="PANTHER" id="PTHR10869:SF238">
    <property type="entry name" value="PROLYL 4-HYDROXYLASE 6-RELATED"/>
    <property type="match status" value="1"/>
</dbReference>
<feature type="chain" id="PRO_5015156243" description="procollagen-proline 4-dioxygenase" evidence="16">
    <location>
        <begin position="28"/>
        <end position="809"/>
    </location>
</feature>
<dbReference type="EC" id="1.14.11.2" evidence="4"/>
<comment type="cofactor">
    <cofactor evidence="1">
        <name>L-ascorbate</name>
        <dbReference type="ChEBI" id="CHEBI:38290"/>
    </cofactor>
</comment>
<keyword evidence="9" id="KW-1133">Transmembrane helix</keyword>
<dbReference type="GO" id="GO:0004656">
    <property type="term" value="F:procollagen-proline 4-dioxygenase activity"/>
    <property type="evidence" value="ECO:0007669"/>
    <property type="project" value="UniProtKB-EC"/>
</dbReference>
<evidence type="ECO:0000259" key="18">
    <source>
        <dbReference type="PROSITE" id="PS51670"/>
    </source>
</evidence>
<evidence type="ECO:0000256" key="5">
    <source>
        <dbReference type="ARBA" id="ARBA00022692"/>
    </source>
</evidence>
<dbReference type="Proteomes" id="UP000239899">
    <property type="component" value="Unassembled WGS sequence"/>
</dbReference>
<dbReference type="GO" id="GO:0008146">
    <property type="term" value="F:sulfotransferase activity"/>
    <property type="evidence" value="ECO:0007669"/>
    <property type="project" value="InterPro"/>
</dbReference>
<dbReference type="InterPro" id="IPR006620">
    <property type="entry name" value="Pro_4_hyd_alph"/>
</dbReference>
<dbReference type="PROSITE" id="PS51670">
    <property type="entry name" value="SHKT"/>
    <property type="match status" value="1"/>
</dbReference>
<evidence type="ECO:0000256" key="9">
    <source>
        <dbReference type="ARBA" id="ARBA00022989"/>
    </source>
</evidence>
<dbReference type="PROSITE" id="PS51471">
    <property type="entry name" value="FE2OG_OXY"/>
    <property type="match status" value="1"/>
</dbReference>
<dbReference type="InterPro" id="IPR000863">
    <property type="entry name" value="Sulfotransferase_dom"/>
</dbReference>
<dbReference type="InterPro" id="IPR027417">
    <property type="entry name" value="P-loop_NTPase"/>
</dbReference>
<feature type="compositionally biased region" description="Low complexity" evidence="15">
    <location>
        <begin position="461"/>
        <end position="471"/>
    </location>
</feature>
<gene>
    <name evidence="19" type="ORF">C2E21_8105</name>
</gene>
<evidence type="ECO:0000256" key="4">
    <source>
        <dbReference type="ARBA" id="ARBA00012269"/>
    </source>
</evidence>
<evidence type="ECO:0000256" key="8">
    <source>
        <dbReference type="ARBA" id="ARBA00022968"/>
    </source>
</evidence>
<proteinExistence type="inferred from homology"/>
<keyword evidence="11" id="KW-0408">Iron</keyword>
<keyword evidence="12" id="KW-0472">Membrane</keyword>
<dbReference type="InterPro" id="IPR044862">
    <property type="entry name" value="Pro_4_hyd_alph_FE2OG_OXY"/>
</dbReference>
<evidence type="ECO:0000313" key="20">
    <source>
        <dbReference type="Proteomes" id="UP000239899"/>
    </source>
</evidence>
<feature type="region of interest" description="Disordered" evidence="15">
    <location>
        <begin position="325"/>
        <end position="389"/>
    </location>
</feature>
<dbReference type="AlphaFoldDB" id="A0A2P6TFZ1"/>
<sequence length="809" mass="86986">MARPLRASPGLLVALLVTAGCLGGAAAGETLVFGNSSRAWVELVSWRPRAYVLHGFLSDEECDHLVKAAEPSLARSLVVAANGTGVLDSVRTSSGTFLPKGQDSIVARVESRVSAATHLPVSHAENLQVLRYELGQQYRAHWDTIEVAADLQKTRMYQNQRTLTLLMYLTDVEEGGETSFPAGRWLDAAAQLQPPYTECGSKGVAVKPRKGDALLFHSLHIDGKRKDAFSYHAGCPVVRGVKYSATSWAHVEPFLAGGVAATATPQASSVCRDNNDSCRHWASIGECEKNPVYMKSNCRLSCKVCRVCQPGDVLCERENARSPLRQQGAAAGGGSGGASGGTTQSPGPRTLRSIEQPGGAPEAMALPGRCSSTMKGGMDAGNPRRPQSSPLIRAGLLALATLLGYLVVTGGQGSPAGGGRPWTLRVSITGDALASDAAAAATVAQPDEAYTKGLYSVDTEQQQQQQQQQQQVDDLSQPLASPATYQEAVAACADQPDLACLSAASKLPLEKGQFRFPHAFIVGYQKCATTSMFATLIHHPQVLSAKIKEPEFFTDGCNLDPLACPADKQREYVLETMKLGEYISSGGTKAAIEGSTHYGRNGDRLAAGLAEVFPHLKIIISLREPISRALSMQAHMADVHEEGCLANAEADIAECALQEMPDYFPQLLAWLDAFPAKQIMLLQYENITQRDQMEDVVADVKTFLGLDPSVGRSDIRRANTREQHLEAKGQLAKGEKAGGWRMKRKQYERLLAAARPDAQRVAELAELHGLIPSRKEWMQAWEAVWQETLAGCDAATGGCYVVPNSPLRT</sequence>
<feature type="domain" description="ShKT" evidence="18">
    <location>
        <begin position="271"/>
        <end position="305"/>
    </location>
</feature>
<name>A0A2P6TFZ1_CHLSO</name>
<dbReference type="GO" id="GO:0005506">
    <property type="term" value="F:iron ion binding"/>
    <property type="evidence" value="ECO:0007669"/>
    <property type="project" value="InterPro"/>
</dbReference>
<accession>A0A2P6TFZ1</accession>
<dbReference type="PROSITE" id="PS51257">
    <property type="entry name" value="PROKAR_LIPOPROTEIN"/>
    <property type="match status" value="1"/>
</dbReference>
<feature type="domain" description="Fe2OG dioxygenase" evidence="17">
    <location>
        <begin position="123"/>
        <end position="251"/>
    </location>
</feature>
<dbReference type="GO" id="GO:0005789">
    <property type="term" value="C:endoplasmic reticulum membrane"/>
    <property type="evidence" value="ECO:0007669"/>
    <property type="project" value="UniProtKB-SubCell"/>
</dbReference>
<evidence type="ECO:0000256" key="3">
    <source>
        <dbReference type="ARBA" id="ARBA00006511"/>
    </source>
</evidence>
<evidence type="ECO:0000256" key="14">
    <source>
        <dbReference type="ARBA" id="ARBA00049169"/>
    </source>
</evidence>
<dbReference type="SMART" id="SM00702">
    <property type="entry name" value="P4Hc"/>
    <property type="match status" value="1"/>
</dbReference>
<dbReference type="InterPro" id="IPR045054">
    <property type="entry name" value="P4HA-like"/>
</dbReference>
<dbReference type="SMART" id="SM00254">
    <property type="entry name" value="ShKT"/>
    <property type="match status" value="1"/>
</dbReference>
<dbReference type="InterPro" id="IPR005123">
    <property type="entry name" value="Oxoglu/Fe-dep_dioxygenase_dom"/>
</dbReference>
<dbReference type="Gene3D" id="3.40.50.300">
    <property type="entry name" value="P-loop containing nucleotide triphosphate hydrolases"/>
    <property type="match status" value="1"/>
</dbReference>
<dbReference type="Gene3D" id="2.60.120.620">
    <property type="entry name" value="q2cbj1_9rhob like domain"/>
    <property type="match status" value="1"/>
</dbReference>
<reference evidence="19 20" key="1">
    <citation type="journal article" date="2018" name="Plant J.">
        <title>Genome sequences of Chlorella sorokiniana UTEX 1602 and Micractinium conductrix SAG 241.80: implications to maltose excretion by a green alga.</title>
        <authorList>
            <person name="Arriola M.B."/>
            <person name="Velmurugan N."/>
            <person name="Zhang Y."/>
            <person name="Plunkett M.H."/>
            <person name="Hondzo H."/>
            <person name="Barney B.M."/>
        </authorList>
    </citation>
    <scope>NUCLEOTIDE SEQUENCE [LARGE SCALE GENOMIC DNA]</scope>
    <source>
        <strain evidence="20">UTEX 1602</strain>
    </source>
</reference>
<evidence type="ECO:0000256" key="1">
    <source>
        <dbReference type="ARBA" id="ARBA00001961"/>
    </source>
</evidence>
<evidence type="ECO:0000313" key="19">
    <source>
        <dbReference type="EMBL" id="PRW33032.1"/>
    </source>
</evidence>
<dbReference type="PANTHER" id="PTHR10869">
    <property type="entry name" value="PROLYL 4-HYDROXYLASE ALPHA SUBUNIT"/>
    <property type="match status" value="1"/>
</dbReference>
<dbReference type="EMBL" id="LHPG02000018">
    <property type="protein sequence ID" value="PRW33032.1"/>
    <property type="molecule type" value="Genomic_DNA"/>
</dbReference>
<dbReference type="Pfam" id="PF13640">
    <property type="entry name" value="2OG-FeII_Oxy_3"/>
    <property type="match status" value="1"/>
</dbReference>
<comment type="catalytic activity">
    <reaction evidence="14">
        <text>L-prolyl-[collagen] + 2-oxoglutarate + O2 = trans-4-hydroxy-L-prolyl-[collagen] + succinate + CO2</text>
        <dbReference type="Rhea" id="RHEA:18945"/>
        <dbReference type="Rhea" id="RHEA-COMP:11676"/>
        <dbReference type="Rhea" id="RHEA-COMP:11680"/>
        <dbReference type="ChEBI" id="CHEBI:15379"/>
        <dbReference type="ChEBI" id="CHEBI:16526"/>
        <dbReference type="ChEBI" id="CHEBI:16810"/>
        <dbReference type="ChEBI" id="CHEBI:30031"/>
        <dbReference type="ChEBI" id="CHEBI:50342"/>
        <dbReference type="ChEBI" id="CHEBI:61965"/>
        <dbReference type="EC" id="1.14.11.2"/>
    </reaction>
</comment>
<comment type="caution">
    <text evidence="19">The sequence shown here is derived from an EMBL/GenBank/DDBJ whole genome shotgun (WGS) entry which is preliminary data.</text>
</comment>
<evidence type="ECO:0000256" key="2">
    <source>
        <dbReference type="ARBA" id="ARBA00004648"/>
    </source>
</evidence>
<keyword evidence="16" id="KW-0732">Signal</keyword>
<keyword evidence="13" id="KW-0325">Glycoprotein</keyword>
<feature type="region of interest" description="Disordered" evidence="15">
    <location>
        <begin position="457"/>
        <end position="478"/>
    </location>
</feature>
<keyword evidence="5" id="KW-0812">Transmembrane</keyword>
<protein>
    <recommendedName>
        <fullName evidence="4">procollagen-proline 4-dioxygenase</fullName>
        <ecNumber evidence="4">1.14.11.2</ecNumber>
    </recommendedName>
</protein>
<comment type="subcellular location">
    <subcellularLocation>
        <location evidence="2">Endoplasmic reticulum membrane</location>
        <topology evidence="2">Single-pass type II membrane protein</topology>
    </subcellularLocation>
</comment>
<evidence type="ECO:0000259" key="17">
    <source>
        <dbReference type="PROSITE" id="PS51471"/>
    </source>
</evidence>
<evidence type="ECO:0000256" key="13">
    <source>
        <dbReference type="ARBA" id="ARBA00023180"/>
    </source>
</evidence>
<organism evidence="19 20">
    <name type="scientific">Chlorella sorokiniana</name>
    <name type="common">Freshwater green alga</name>
    <dbReference type="NCBI Taxonomy" id="3076"/>
    <lineage>
        <taxon>Eukaryota</taxon>
        <taxon>Viridiplantae</taxon>
        <taxon>Chlorophyta</taxon>
        <taxon>core chlorophytes</taxon>
        <taxon>Trebouxiophyceae</taxon>
        <taxon>Chlorellales</taxon>
        <taxon>Chlorellaceae</taxon>
        <taxon>Chlorella clade</taxon>
        <taxon>Chlorella</taxon>
    </lineage>
</organism>
<dbReference type="SUPFAM" id="SSF52540">
    <property type="entry name" value="P-loop containing nucleoside triphosphate hydrolases"/>
    <property type="match status" value="1"/>
</dbReference>
<evidence type="ECO:0000256" key="10">
    <source>
        <dbReference type="ARBA" id="ARBA00023002"/>
    </source>
</evidence>